<reference evidence="1 2" key="2">
    <citation type="submission" date="2016-12" db="EMBL/GenBank/DDBJ databases">
        <title>Draft Genome Sequence of Cystobacter ferrugineus Strain Cbfe23.</title>
        <authorList>
            <person name="Akbar S."/>
            <person name="Dowd S.E."/>
            <person name="Stevens D.C."/>
        </authorList>
    </citation>
    <scope>NUCLEOTIDE SEQUENCE [LARGE SCALE GENOMIC DNA]</scope>
    <source>
        <strain evidence="1 2">Cbfe23</strain>
    </source>
</reference>
<evidence type="ECO:0000313" key="1">
    <source>
        <dbReference type="EMBL" id="OJH36653.1"/>
    </source>
</evidence>
<accession>A0A1L9B399</accession>
<reference evidence="2" key="1">
    <citation type="submission" date="2016-11" db="EMBL/GenBank/DDBJ databases">
        <authorList>
            <person name="Shukria A."/>
            <person name="Stevens D.C."/>
        </authorList>
    </citation>
    <scope>NUCLEOTIDE SEQUENCE [LARGE SCALE GENOMIC DNA]</scope>
    <source>
        <strain evidence="2">Cbfe23</strain>
    </source>
</reference>
<protein>
    <submittedName>
        <fullName evidence="1">Uncharacterized protein</fullName>
    </submittedName>
</protein>
<proteinExistence type="predicted"/>
<keyword evidence="2" id="KW-1185">Reference proteome</keyword>
<dbReference type="EMBL" id="MPIN01000010">
    <property type="protein sequence ID" value="OJH36653.1"/>
    <property type="molecule type" value="Genomic_DNA"/>
</dbReference>
<dbReference type="RefSeq" id="WP_071902541.1">
    <property type="nucleotide sequence ID" value="NZ_MPIN01000010.1"/>
</dbReference>
<evidence type="ECO:0000313" key="2">
    <source>
        <dbReference type="Proteomes" id="UP000182229"/>
    </source>
</evidence>
<dbReference type="Proteomes" id="UP000182229">
    <property type="component" value="Unassembled WGS sequence"/>
</dbReference>
<comment type="caution">
    <text evidence="1">The sequence shown here is derived from an EMBL/GenBank/DDBJ whole genome shotgun (WGS) entry which is preliminary data.</text>
</comment>
<organism evidence="1 2">
    <name type="scientific">Cystobacter ferrugineus</name>
    <dbReference type="NCBI Taxonomy" id="83449"/>
    <lineage>
        <taxon>Bacteria</taxon>
        <taxon>Pseudomonadati</taxon>
        <taxon>Myxococcota</taxon>
        <taxon>Myxococcia</taxon>
        <taxon>Myxococcales</taxon>
        <taxon>Cystobacterineae</taxon>
        <taxon>Archangiaceae</taxon>
        <taxon>Cystobacter</taxon>
    </lineage>
</organism>
<name>A0A1L9B399_9BACT</name>
<dbReference type="STRING" id="83449.BON30_33440"/>
<sequence>MKVDAAEALRKYGEALDIRRDSLRSLLREGSKVPIQRVRLIYEGGELKPKNVADLDAAVREAENAVPGVEVLFQ</sequence>
<gene>
    <name evidence="1" type="ORF">BON30_33440</name>
</gene>
<dbReference type="AlphaFoldDB" id="A0A1L9B399"/>